<dbReference type="RefSeq" id="WP_079475459.1">
    <property type="nucleotide sequence ID" value="NZ_BJUN01000010.1"/>
</dbReference>
<gene>
    <name evidence="2" type="ORF">MHA01_19620</name>
</gene>
<reference evidence="2 3" key="1">
    <citation type="submission" date="2019-07" db="EMBL/GenBank/DDBJ databases">
        <title>Whole genome shotgun sequence of Marinococcus halophilus NBRC 102359.</title>
        <authorList>
            <person name="Hosoyama A."/>
            <person name="Uohara A."/>
            <person name="Ohji S."/>
            <person name="Ichikawa N."/>
        </authorList>
    </citation>
    <scope>NUCLEOTIDE SEQUENCE [LARGE SCALE GENOMIC DNA]</scope>
    <source>
        <strain evidence="2 3">NBRC 102359</strain>
    </source>
</reference>
<evidence type="ECO:0000313" key="3">
    <source>
        <dbReference type="Proteomes" id="UP000321051"/>
    </source>
</evidence>
<evidence type="ECO:0000256" key="1">
    <source>
        <dbReference type="SAM" id="Phobius"/>
    </source>
</evidence>
<feature type="transmembrane region" description="Helical" evidence="1">
    <location>
        <begin position="6"/>
        <end position="24"/>
    </location>
</feature>
<organism evidence="2 3">
    <name type="scientific">Marinococcus halophilus</name>
    <dbReference type="NCBI Taxonomy" id="1371"/>
    <lineage>
        <taxon>Bacteria</taxon>
        <taxon>Bacillati</taxon>
        <taxon>Bacillota</taxon>
        <taxon>Bacilli</taxon>
        <taxon>Bacillales</taxon>
        <taxon>Bacillaceae</taxon>
        <taxon>Marinococcus</taxon>
    </lineage>
</organism>
<keyword evidence="3" id="KW-1185">Reference proteome</keyword>
<dbReference type="EMBL" id="BJUN01000010">
    <property type="protein sequence ID" value="GEK59057.1"/>
    <property type="molecule type" value="Genomic_DNA"/>
</dbReference>
<name>A0A510Y9H5_MARHA</name>
<protein>
    <submittedName>
        <fullName evidence="2">Uncharacterized protein</fullName>
    </submittedName>
</protein>
<keyword evidence="1" id="KW-1133">Transmembrane helix</keyword>
<sequence length="92" mass="10193">MISGPFTTSILPGVIALFFTLVFVMKGWALWVRMLPGIALMASALSLFYYGYMRIQGFEGASYGILGGFLSLYAVVCFVIAGWDLRNSNFFK</sequence>
<keyword evidence="1" id="KW-0812">Transmembrane</keyword>
<accession>A0A510Y9H5</accession>
<feature type="transmembrane region" description="Helical" evidence="1">
    <location>
        <begin position="63"/>
        <end position="83"/>
    </location>
</feature>
<dbReference type="AlphaFoldDB" id="A0A510Y9H5"/>
<comment type="caution">
    <text evidence="2">The sequence shown here is derived from an EMBL/GenBank/DDBJ whole genome shotgun (WGS) entry which is preliminary data.</text>
</comment>
<feature type="transmembrane region" description="Helical" evidence="1">
    <location>
        <begin position="31"/>
        <end position="51"/>
    </location>
</feature>
<keyword evidence="1" id="KW-0472">Membrane</keyword>
<proteinExistence type="predicted"/>
<dbReference type="Proteomes" id="UP000321051">
    <property type="component" value="Unassembled WGS sequence"/>
</dbReference>
<dbReference type="STRING" id="1371.GCA_900166605_01642"/>
<dbReference type="OrthoDB" id="2742590at2"/>
<evidence type="ECO:0000313" key="2">
    <source>
        <dbReference type="EMBL" id="GEK59057.1"/>
    </source>
</evidence>